<proteinExistence type="predicted"/>
<name>A0ABV7D123_9PROT</name>
<dbReference type="Gene3D" id="3.40.50.1000">
    <property type="entry name" value="HAD superfamily/HAD-like"/>
    <property type="match status" value="1"/>
</dbReference>
<accession>A0ABV7D123</accession>
<dbReference type="Proteomes" id="UP001595444">
    <property type="component" value="Unassembled WGS sequence"/>
</dbReference>
<keyword evidence="2" id="KW-1185">Reference proteome</keyword>
<evidence type="ECO:0000313" key="2">
    <source>
        <dbReference type="Proteomes" id="UP001595444"/>
    </source>
</evidence>
<dbReference type="InterPro" id="IPR036412">
    <property type="entry name" value="HAD-like_sf"/>
</dbReference>
<dbReference type="RefSeq" id="WP_194212740.1">
    <property type="nucleotide sequence ID" value="NZ_CP061205.1"/>
</dbReference>
<sequence length="210" mass="23595">MSSALQIPILFTSGKPVLLVDADEVLFQFLKRLEAYFHTQGYELRLSSFRLSGNVFRTDSGLVASSDDVRLLIGNFFNACVDDIEPVAGAADALQHLSHKYQIAILSNVPERCSARRQKSLYNLGMDYPLIANKGDKGTAVKLLARQTNHITVFIDDLPPQHKSVKEHTPDTHRIHFIADPRLQKLTPKADAAHQRIDDWPQLCDYLMAL</sequence>
<protein>
    <recommendedName>
        <fullName evidence="3">HAD family hydrolase</fullName>
    </recommendedName>
</protein>
<evidence type="ECO:0008006" key="3">
    <source>
        <dbReference type="Google" id="ProtNLM"/>
    </source>
</evidence>
<evidence type="ECO:0000313" key="1">
    <source>
        <dbReference type="EMBL" id="MFC3050724.1"/>
    </source>
</evidence>
<gene>
    <name evidence="1" type="ORF">ACFOKA_02285</name>
</gene>
<dbReference type="SUPFAM" id="SSF56784">
    <property type="entry name" value="HAD-like"/>
    <property type="match status" value="1"/>
</dbReference>
<reference evidence="2" key="1">
    <citation type="journal article" date="2019" name="Int. J. Syst. Evol. Microbiol.">
        <title>The Global Catalogue of Microorganisms (GCM) 10K type strain sequencing project: providing services to taxonomists for standard genome sequencing and annotation.</title>
        <authorList>
            <consortium name="The Broad Institute Genomics Platform"/>
            <consortium name="The Broad Institute Genome Sequencing Center for Infectious Disease"/>
            <person name="Wu L."/>
            <person name="Ma J."/>
        </authorList>
    </citation>
    <scope>NUCLEOTIDE SEQUENCE [LARGE SCALE GENOMIC DNA]</scope>
    <source>
        <strain evidence="2">KCTC 62164</strain>
    </source>
</reference>
<comment type="caution">
    <text evidence="1">The sequence shown here is derived from an EMBL/GenBank/DDBJ whole genome shotgun (WGS) entry which is preliminary data.</text>
</comment>
<organism evidence="1 2">
    <name type="scientific">Kordiimonas pumila</name>
    <dbReference type="NCBI Taxonomy" id="2161677"/>
    <lineage>
        <taxon>Bacteria</taxon>
        <taxon>Pseudomonadati</taxon>
        <taxon>Pseudomonadota</taxon>
        <taxon>Alphaproteobacteria</taxon>
        <taxon>Kordiimonadales</taxon>
        <taxon>Kordiimonadaceae</taxon>
        <taxon>Kordiimonas</taxon>
    </lineage>
</organism>
<dbReference type="InterPro" id="IPR023214">
    <property type="entry name" value="HAD_sf"/>
</dbReference>
<dbReference type="EMBL" id="JBHRSL010000002">
    <property type="protein sequence ID" value="MFC3050724.1"/>
    <property type="molecule type" value="Genomic_DNA"/>
</dbReference>